<name>A0A1I1GX00_9GAMM</name>
<dbReference type="GO" id="GO:0005829">
    <property type="term" value="C:cytosol"/>
    <property type="evidence" value="ECO:0007669"/>
    <property type="project" value="TreeGrafter"/>
</dbReference>
<evidence type="ECO:0000313" key="9">
    <source>
        <dbReference type="Proteomes" id="UP000198862"/>
    </source>
</evidence>
<dbReference type="PANTHER" id="PTHR11735:SF11">
    <property type="entry name" value="TRNA THREONYLCARBAMOYLADENOSINE BIOSYNTHESIS PROTEIN TSAB"/>
    <property type="match status" value="1"/>
</dbReference>
<dbReference type="Proteomes" id="UP000198862">
    <property type="component" value="Unassembled WGS sequence"/>
</dbReference>
<gene>
    <name evidence="8" type="ORF">SAMN02745724_01011</name>
</gene>
<dbReference type="RefSeq" id="WP_091980932.1">
    <property type="nucleotide sequence ID" value="NZ_FOLO01000005.1"/>
</dbReference>
<accession>A0A1I1GX00</accession>
<comment type="subcellular location">
    <subcellularLocation>
        <location evidence="1">Cytoplasm</location>
    </subcellularLocation>
</comment>
<dbReference type="CDD" id="cd24032">
    <property type="entry name" value="ASKHA_NBD_TsaB"/>
    <property type="match status" value="1"/>
</dbReference>
<dbReference type="EMBL" id="FOLO01000005">
    <property type="protein sequence ID" value="SFC14378.1"/>
    <property type="molecule type" value="Genomic_DNA"/>
</dbReference>
<evidence type="ECO:0000256" key="2">
    <source>
        <dbReference type="ARBA" id="ARBA00010493"/>
    </source>
</evidence>
<dbReference type="NCBIfam" id="TIGR03725">
    <property type="entry name" value="T6A_YeaZ"/>
    <property type="match status" value="1"/>
</dbReference>
<reference evidence="8 9" key="1">
    <citation type="submission" date="2016-10" db="EMBL/GenBank/DDBJ databases">
        <authorList>
            <person name="de Groot N.N."/>
        </authorList>
    </citation>
    <scope>NUCLEOTIDE SEQUENCE [LARGE SCALE GENOMIC DNA]</scope>
    <source>
        <strain evidence="8 9">DSM 6059</strain>
    </source>
</reference>
<sequence length="230" mass="24908">MSLKVLALDAATEALSVAISAETEQQIVSHFEVCPQEHSQKILPLIASLLEKDNTKLKALDVIAFGRGPGSFTGVRISVAITQGLAFSANIPVIGISTLQIMAQQAIKETGAVDVYAAIDARMSEVYFAHYRADNNGIAQLVNKEIVIKPELLELGDLNVVAVGTGFETYPQLHQSDNIQFISKITLPNAKFMLPIAESLYKKGDTVTAAQAQPVYVRDTVTWKKLPGKE</sequence>
<dbReference type="Pfam" id="PF00814">
    <property type="entry name" value="TsaD"/>
    <property type="match status" value="1"/>
</dbReference>
<dbReference type="GO" id="GO:0002949">
    <property type="term" value="P:tRNA threonylcarbamoyladenosine modification"/>
    <property type="evidence" value="ECO:0007669"/>
    <property type="project" value="InterPro"/>
</dbReference>
<dbReference type="InterPro" id="IPR043129">
    <property type="entry name" value="ATPase_NBD"/>
</dbReference>
<dbReference type="OrthoDB" id="9809995at2"/>
<evidence type="ECO:0000256" key="6">
    <source>
        <dbReference type="ARBA" id="ARBA00032446"/>
    </source>
</evidence>
<keyword evidence="5" id="KW-0819">tRNA processing</keyword>
<dbReference type="STRING" id="1123010.SAMN02745724_01011"/>
<dbReference type="AlphaFoldDB" id="A0A1I1GX00"/>
<dbReference type="InterPro" id="IPR000905">
    <property type="entry name" value="Gcp-like_dom"/>
</dbReference>
<dbReference type="SUPFAM" id="SSF53067">
    <property type="entry name" value="Actin-like ATPase domain"/>
    <property type="match status" value="2"/>
</dbReference>
<evidence type="ECO:0000256" key="3">
    <source>
        <dbReference type="ARBA" id="ARBA00019012"/>
    </source>
</evidence>
<protein>
    <recommendedName>
        <fullName evidence="3">tRNA threonylcarbamoyladenosine biosynthesis protein TsaB</fullName>
    </recommendedName>
    <alternativeName>
        <fullName evidence="6">t(6)A37 threonylcarbamoyladenosine biosynthesis protein TsaB</fullName>
    </alternativeName>
</protein>
<evidence type="ECO:0000313" key="8">
    <source>
        <dbReference type="EMBL" id="SFC14378.1"/>
    </source>
</evidence>
<keyword evidence="4" id="KW-0963">Cytoplasm</keyword>
<organism evidence="8 9">
    <name type="scientific">Pseudoalteromonas denitrificans DSM 6059</name>
    <dbReference type="NCBI Taxonomy" id="1123010"/>
    <lineage>
        <taxon>Bacteria</taxon>
        <taxon>Pseudomonadati</taxon>
        <taxon>Pseudomonadota</taxon>
        <taxon>Gammaproteobacteria</taxon>
        <taxon>Alteromonadales</taxon>
        <taxon>Pseudoalteromonadaceae</taxon>
        <taxon>Pseudoalteromonas</taxon>
    </lineage>
</organism>
<feature type="domain" description="Gcp-like" evidence="7">
    <location>
        <begin position="32"/>
        <end position="149"/>
    </location>
</feature>
<evidence type="ECO:0000256" key="4">
    <source>
        <dbReference type="ARBA" id="ARBA00022490"/>
    </source>
</evidence>
<dbReference type="PANTHER" id="PTHR11735">
    <property type="entry name" value="TRNA N6-ADENOSINE THREONYLCARBAMOYLTRANSFERASE"/>
    <property type="match status" value="1"/>
</dbReference>
<evidence type="ECO:0000256" key="5">
    <source>
        <dbReference type="ARBA" id="ARBA00022694"/>
    </source>
</evidence>
<dbReference type="InterPro" id="IPR022496">
    <property type="entry name" value="T6A_TsaB"/>
</dbReference>
<evidence type="ECO:0000259" key="7">
    <source>
        <dbReference type="Pfam" id="PF00814"/>
    </source>
</evidence>
<comment type="similarity">
    <text evidence="2">Belongs to the KAE1 / TsaD family. TsaB subfamily.</text>
</comment>
<dbReference type="Gene3D" id="3.30.420.40">
    <property type="match status" value="2"/>
</dbReference>
<evidence type="ECO:0000256" key="1">
    <source>
        <dbReference type="ARBA" id="ARBA00004496"/>
    </source>
</evidence>
<keyword evidence="9" id="KW-1185">Reference proteome</keyword>
<dbReference type="FunFam" id="3.30.420.40:FF:000097">
    <property type="entry name" value="tRNA threonylcarbamoyladenosine biosynthesis protein TsaB"/>
    <property type="match status" value="1"/>
</dbReference>
<proteinExistence type="inferred from homology"/>